<accession>Q84560</accession>
<dbReference type="EMBL" id="JF411744">
    <property type="protein sequence ID" value="AAC96608.1"/>
    <property type="molecule type" value="Genomic_DNA"/>
</dbReference>
<reference evidence="1 2" key="8">
    <citation type="journal article" date="2010" name="J. Virol.">
        <title>Microarray analysis of Paramecium bursaria chlorella virus 1 transcription.</title>
        <authorList>
            <person name="Yanai-Balser G.M."/>
            <person name="Duncan G.A."/>
            <person name="Eudy J.D."/>
            <person name="Wang D."/>
            <person name="Li X."/>
            <person name="Agarkova I.V."/>
            <person name="Dunigan D.D."/>
            <person name="Van Etten J.L."/>
        </authorList>
    </citation>
    <scope>NUCLEOTIDE SEQUENCE [LARGE SCALE GENOMIC DNA]</scope>
</reference>
<reference evidence="1 2" key="7">
    <citation type="journal article" date="2000" name="Virology">
        <title>Characterization of a beta-1,3-glucanase encoded by chlorella virus PBCV-1.</title>
        <authorList>
            <person name="Sun L."/>
            <person name="Gurnon J.R."/>
            <person name="Adams B.J."/>
            <person name="Graves M.V."/>
            <person name="Van Etten J.L."/>
        </authorList>
    </citation>
    <scope>NUCLEOTIDE SEQUENCE [LARGE SCALE GENOMIC DNA]</scope>
</reference>
<proteinExistence type="predicted"/>
<gene>
    <name evidence="1" type="primary">a240L</name>
</gene>
<reference evidence="1 2" key="2">
    <citation type="journal article" date="1995" name="Virology">
        <title>Analysis of 43 kb of the Chlorella virus PBCV-1 330-kb genome: map positions 45 to 88.</title>
        <authorList>
            <person name="Li Y."/>
            <person name="Lu Z."/>
            <person name="Burbank D.E."/>
            <person name="Kutish G.F."/>
            <person name="Rock D.L."/>
            <person name="Van Etten J.L."/>
        </authorList>
    </citation>
    <scope>NUCLEOTIDE SEQUENCE [LARGE SCALE GENOMIC DNA]</scope>
</reference>
<organism evidence="1 2">
    <name type="scientific">Paramecium bursaria Chlorella virus 1</name>
    <name type="common">PBCV-1</name>
    <dbReference type="NCBI Taxonomy" id="10506"/>
    <lineage>
        <taxon>Viruses</taxon>
        <taxon>Varidnaviria</taxon>
        <taxon>Bamfordvirae</taxon>
        <taxon>Nucleocytoviricota</taxon>
        <taxon>Megaviricetes</taxon>
        <taxon>Algavirales</taxon>
        <taxon>Phycodnaviridae</taxon>
        <taxon>Chlorovirus</taxon>
        <taxon>Chlorovirus vanettense</taxon>
    </lineage>
</organism>
<name>Q84560_PBCV1</name>
<dbReference type="KEGG" id="vg:918447"/>
<sequence>MWTLVSSKDMRGHWIVRINLLTRRVLKFVRSQLLWPLLALKIKTTKLRSRCSKTRLLITRFGLPS</sequence>
<reference evidence="1 2" key="6">
    <citation type="journal article" date="1999" name="Virology">
        <title>Chlorella virus PBCV-1 encodes a functional homospermidine synthase.</title>
        <authorList>
            <person name="Kaiser A."/>
            <person name="Vollmert M."/>
            <person name="Tholl D."/>
            <person name="Graves M.V."/>
            <person name="Gurnon J.R."/>
            <person name="Xing W."/>
            <person name="Lisec A.D."/>
            <person name="Nickerson K.W."/>
            <person name="Van Etten J.L."/>
        </authorList>
    </citation>
    <scope>NUCLEOTIDE SEQUENCE [LARGE SCALE GENOMIC DNA]</scope>
</reference>
<reference evidence="1 2" key="4">
    <citation type="journal article" date="1996" name="Virology">
        <title>Analysis of 76 kb of the chlorella virus PBCV-1 330-kb genome: map positions 182 to 258.</title>
        <authorList>
            <person name="Kutish G.F."/>
            <person name="Li Y."/>
            <person name="Lu Z."/>
            <person name="Furuta M."/>
            <person name="Rock D.L."/>
            <person name="Van Etten J.L."/>
        </authorList>
    </citation>
    <scope>NUCLEOTIDE SEQUENCE [LARGE SCALE GENOMIC DNA]</scope>
</reference>
<evidence type="ECO:0000313" key="2">
    <source>
        <dbReference type="Proteomes" id="UP000000862"/>
    </source>
</evidence>
<organismHost>
    <name type="scientific">Chlorella</name>
    <dbReference type="NCBI Taxonomy" id="3071"/>
</organismHost>
<dbReference type="Proteomes" id="UP000000862">
    <property type="component" value="Segment"/>
</dbReference>
<reference evidence="1 2" key="5">
    <citation type="journal article" date="1997" name="Virology">
        <title>Analysis of 74 kb of DNA located at the right end of the 330-kb chlorella virus PBCV-1 genome.</title>
        <authorList>
            <person name="Li Y."/>
            <person name="Lu Z."/>
            <person name="Sun L."/>
            <person name="Ropp S."/>
            <person name="Kutish G.F."/>
            <person name="Rock D.L."/>
            <person name="Van Etten J.L."/>
        </authorList>
    </citation>
    <scope>NUCLEOTIDE SEQUENCE [LARGE SCALE GENOMIC DNA]</scope>
</reference>
<protein>
    <submittedName>
        <fullName evidence="1">Uncharacterized protein</fullName>
    </submittedName>
</protein>
<dbReference type="RefSeq" id="NP_048588.1">
    <property type="nucleotide sequence ID" value="NC_000852.5"/>
</dbReference>
<keyword evidence="2" id="KW-1185">Reference proteome</keyword>
<reference evidence="1 2" key="1">
    <citation type="journal article" date="1995" name="Virology">
        <title>Analysis of 45 kb of DNA located at the left end of the chlorella virus PBCV-1 genome.</title>
        <authorList>
            <person name="Lu Z."/>
            <person name="Li Y."/>
            <person name="Zhang Y."/>
            <person name="Kutish G.F."/>
            <person name="Rock D.L."/>
            <person name="Van Etten J.L."/>
        </authorList>
    </citation>
    <scope>NUCLEOTIDE SEQUENCE [LARGE SCALE GENOMIC DNA]</scope>
</reference>
<evidence type="ECO:0000313" key="1">
    <source>
        <dbReference type="EMBL" id="AAC96608.1"/>
    </source>
</evidence>
<reference evidence="1 2" key="3">
    <citation type="journal article" date="1996" name="Virology">
        <title>Analysis of 94 kb of the chlorella virus PBCV-1 330-kb genome: map positions 88 to 182.</title>
        <authorList>
            <person name="Lu Z."/>
            <person name="Li Y."/>
            <person name="Que Q."/>
            <person name="Kutish G.F."/>
            <person name="Rock D.L."/>
            <person name="Van Etten J.L."/>
        </authorList>
    </citation>
    <scope>NUCLEOTIDE SEQUENCE [LARGE SCALE GENOMIC DNA]</scope>
</reference>
<dbReference type="GeneID" id="918447"/>
<dbReference type="PIR" id="T17731">
    <property type="entry name" value="T17731"/>
</dbReference>